<dbReference type="EMBL" id="LAJY01000354">
    <property type="protein sequence ID" value="KJV09125.1"/>
    <property type="molecule type" value="Genomic_DNA"/>
</dbReference>
<evidence type="ECO:0000256" key="2">
    <source>
        <dbReference type="ARBA" id="ARBA00022612"/>
    </source>
</evidence>
<dbReference type="SUPFAM" id="SSF56563">
    <property type="entry name" value="Major capsid protein gp5"/>
    <property type="match status" value="1"/>
</dbReference>
<dbReference type="Pfam" id="PF05065">
    <property type="entry name" value="Phage_capsid"/>
    <property type="match status" value="1"/>
</dbReference>
<evidence type="ECO:0000256" key="4">
    <source>
        <dbReference type="ARBA" id="ARBA00022801"/>
    </source>
</evidence>
<dbReference type="Pfam" id="PF04586">
    <property type="entry name" value="Peptidase_S78"/>
    <property type="match status" value="1"/>
</dbReference>
<gene>
    <name evidence="7" type="ORF">VZ95_13420</name>
</gene>
<dbReference type="RefSeq" id="WP_045776298.1">
    <property type="nucleotide sequence ID" value="NZ_LAJY01000354.1"/>
</dbReference>
<dbReference type="InterPro" id="IPR054612">
    <property type="entry name" value="Phage_capsid-like_C"/>
</dbReference>
<feature type="domain" description="Phage capsid-like C-terminal" evidence="6">
    <location>
        <begin position="255"/>
        <end position="538"/>
    </location>
</feature>
<dbReference type="InterPro" id="IPR054613">
    <property type="entry name" value="Peptidase_S78_dom"/>
</dbReference>
<accession>A0A0F3IQW8</accession>
<name>A0A0F3IQW8_9PROT</name>
<dbReference type="NCBIfam" id="TIGR01543">
    <property type="entry name" value="proheadase_HK97"/>
    <property type="match status" value="1"/>
</dbReference>
<evidence type="ECO:0000313" key="7">
    <source>
        <dbReference type="EMBL" id="KJV09125.1"/>
    </source>
</evidence>
<dbReference type="PATRIC" id="fig|552518.3.peg.2366"/>
<keyword evidence="8" id="KW-1185">Reference proteome</keyword>
<reference evidence="7 8" key="1">
    <citation type="submission" date="2015-03" db="EMBL/GenBank/DDBJ databases">
        <title>Draft genome sequence of Elstera litoralis.</title>
        <authorList>
            <person name="Rahalkar M.C."/>
            <person name="Dhakephalkar P.K."/>
            <person name="Pore S.D."/>
            <person name="Arora P."/>
            <person name="Kapse N.G."/>
            <person name="Pandit P.S."/>
        </authorList>
    </citation>
    <scope>NUCLEOTIDE SEQUENCE [LARGE SCALE GENOMIC DNA]</scope>
    <source>
        <strain evidence="7 8">Dia-1</strain>
    </source>
</reference>
<keyword evidence="2" id="KW-1188">Viral release from host cell</keyword>
<organism evidence="7 8">
    <name type="scientific">Elstera litoralis</name>
    <dbReference type="NCBI Taxonomy" id="552518"/>
    <lineage>
        <taxon>Bacteria</taxon>
        <taxon>Pseudomonadati</taxon>
        <taxon>Pseudomonadota</taxon>
        <taxon>Alphaproteobacteria</taxon>
        <taxon>Rhodospirillales</taxon>
        <taxon>Rhodospirillaceae</taxon>
        <taxon>Elstera</taxon>
    </lineage>
</organism>
<dbReference type="InterPro" id="IPR024455">
    <property type="entry name" value="Phage_capsid"/>
</dbReference>
<evidence type="ECO:0000256" key="1">
    <source>
        <dbReference type="ARBA" id="ARBA00004328"/>
    </source>
</evidence>
<evidence type="ECO:0000313" key="8">
    <source>
        <dbReference type="Proteomes" id="UP000033774"/>
    </source>
</evidence>
<evidence type="ECO:0000256" key="3">
    <source>
        <dbReference type="ARBA" id="ARBA00022670"/>
    </source>
</evidence>
<sequence length="544" mass="57358">MLQKQAPAAFAAGVAAEGRIEGYGTVFDVPDLEGDIIAPGAFAASLERHRQAGSAPRLLWQHDPTQPIGRWVEVREDARGLRLTGQLALETQVGREAHALLKQGALDGLSLGFLIRRAESAGAGQRRILEAELLECSPVTFPCHPQARVLTVKTYPSYKEQNMTDLIEPALASLAADLATLKQRTDALDTAVRRAAVQPQGQFQGGDAPAHGIGRLLRALAGGRGDPARAAEFAAKTWNDGYTAKALAAGVGAAGGYLVPEIQAQEVIELLRKASAVRRLGPTLVPMPHGTLLMAKLTGGAQAEYLGENTAITPSVPSFGQVRLTARKLAALVPISNDLIRYSAPAADQVVRDDLVTALAEREDLAFLYGNPTGTGNDPKGIRHWVLPAQEIASSGATVAAMVADLANMVLALQEGKARMLRPAWIMAPRTLQALMAVRDGSGHFVFRPELQNGTLNGFPVATSLHIPTAPASEILLVDMADVLIGEATGLLIDASGEAAYPSGGSVIPAFGLDQTIIRCVTAHDLVLRHEAAVAVLTGVTWTP</sequence>
<keyword evidence="4" id="KW-0378">Hydrolase</keyword>
<dbReference type="NCBIfam" id="TIGR01554">
    <property type="entry name" value="major_cap_HK97"/>
    <property type="match status" value="1"/>
</dbReference>
<dbReference type="AlphaFoldDB" id="A0A0F3IQW8"/>
<dbReference type="SUPFAM" id="SSF50789">
    <property type="entry name" value="Herpes virus serine proteinase, assemblin"/>
    <property type="match status" value="1"/>
</dbReference>
<evidence type="ECO:0008006" key="9">
    <source>
        <dbReference type="Google" id="ProtNLM"/>
    </source>
</evidence>
<comment type="caution">
    <text evidence="7">The sequence shown here is derived from an EMBL/GenBank/DDBJ whole genome shotgun (WGS) entry which is preliminary data.</text>
</comment>
<dbReference type="GO" id="GO:0006508">
    <property type="term" value="P:proteolysis"/>
    <property type="evidence" value="ECO:0007669"/>
    <property type="project" value="UniProtKB-KW"/>
</dbReference>
<keyword evidence="3" id="KW-0645">Protease</keyword>
<evidence type="ECO:0000259" key="6">
    <source>
        <dbReference type="Pfam" id="PF05065"/>
    </source>
</evidence>
<feature type="domain" description="Prohead serine protease" evidence="5">
    <location>
        <begin position="19"/>
        <end position="152"/>
    </location>
</feature>
<dbReference type="Gene3D" id="3.30.2400.10">
    <property type="entry name" value="Major capsid protein gp5"/>
    <property type="match status" value="1"/>
</dbReference>
<dbReference type="Proteomes" id="UP000033774">
    <property type="component" value="Unassembled WGS sequence"/>
</dbReference>
<proteinExistence type="predicted"/>
<dbReference type="GO" id="GO:0008233">
    <property type="term" value="F:peptidase activity"/>
    <property type="evidence" value="ECO:0007669"/>
    <property type="project" value="UniProtKB-KW"/>
</dbReference>
<protein>
    <recommendedName>
        <fullName evidence="9">Phage capsid protein</fullName>
    </recommendedName>
</protein>
<comment type="subcellular location">
    <subcellularLocation>
        <location evidence="1">Virion</location>
    </subcellularLocation>
</comment>
<dbReference type="InterPro" id="IPR006433">
    <property type="entry name" value="Prohead_protease"/>
</dbReference>
<evidence type="ECO:0000259" key="5">
    <source>
        <dbReference type="Pfam" id="PF04586"/>
    </source>
</evidence>
<dbReference type="OrthoDB" id="9786516at2"/>